<sequence>MKKKTAVLTAGFLSLGVLVLASNMTVDGREGAKGKTIPYTLEITLPENAADSSMICFQQASQESGESKDSEDKAHENASGNLVIGYNQDTGRPSVFFTGQEEIILNEKNELVWKDCRQPVILTDKIQVVSTPDYDYRFLMKDAEGREQILSFSYAKMQRMPDQAVTVSEEGTPIVNAAYVTRMKGTALLQGEIRNLIENGYEELAGFLQKLADEKIAVSADGSVVPEGEMLPAGMVLLSAASPVSLVNVSDETLYSWSAFFDKVEEIRKEDEWQAYLESLRSQEKKGEASATTPVPPAVAPSGTAQPTATKDPATVEPTKAPDTLDP</sequence>
<feature type="signal peptide" evidence="2">
    <location>
        <begin position="1"/>
        <end position="21"/>
    </location>
</feature>
<feature type="region of interest" description="Disordered" evidence="1">
    <location>
        <begin position="281"/>
        <end position="327"/>
    </location>
</feature>
<evidence type="ECO:0000313" key="4">
    <source>
        <dbReference type="Proteomes" id="UP001652432"/>
    </source>
</evidence>
<gene>
    <name evidence="3" type="ORF">OCV77_04830</name>
</gene>
<reference evidence="3 4" key="1">
    <citation type="journal article" date="2021" name="ISME Commun">
        <title>Automated analysis of genomic sequences facilitates high-throughput and comprehensive description of bacteria.</title>
        <authorList>
            <person name="Hitch T.C.A."/>
        </authorList>
    </citation>
    <scope>NUCLEOTIDE SEQUENCE [LARGE SCALE GENOMIC DNA]</scope>
    <source>
        <strain evidence="3 4">Sanger_18</strain>
    </source>
</reference>
<dbReference type="RefSeq" id="WP_262573790.1">
    <property type="nucleotide sequence ID" value="NZ_JAOQKJ010000003.1"/>
</dbReference>
<protein>
    <submittedName>
        <fullName evidence="3">Uncharacterized protein</fullName>
    </submittedName>
</protein>
<dbReference type="EMBL" id="JAOQKJ010000003">
    <property type="protein sequence ID" value="MCU6743832.1"/>
    <property type="molecule type" value="Genomic_DNA"/>
</dbReference>
<organism evidence="3 4">
    <name type="scientific">Suilimivivens aceti</name>
    <dbReference type="NCBI Taxonomy" id="2981774"/>
    <lineage>
        <taxon>Bacteria</taxon>
        <taxon>Bacillati</taxon>
        <taxon>Bacillota</taxon>
        <taxon>Clostridia</taxon>
        <taxon>Lachnospirales</taxon>
        <taxon>Lachnospiraceae</taxon>
        <taxon>Suilimivivens</taxon>
    </lineage>
</organism>
<comment type="caution">
    <text evidence="3">The sequence shown here is derived from an EMBL/GenBank/DDBJ whole genome shotgun (WGS) entry which is preliminary data.</text>
</comment>
<proteinExistence type="predicted"/>
<evidence type="ECO:0000256" key="2">
    <source>
        <dbReference type="SAM" id="SignalP"/>
    </source>
</evidence>
<dbReference type="Proteomes" id="UP001652432">
    <property type="component" value="Unassembled WGS sequence"/>
</dbReference>
<keyword evidence="4" id="KW-1185">Reference proteome</keyword>
<feature type="chain" id="PRO_5045446677" evidence="2">
    <location>
        <begin position="22"/>
        <end position="327"/>
    </location>
</feature>
<name>A0ABT2T1L8_9FIRM</name>
<evidence type="ECO:0000256" key="1">
    <source>
        <dbReference type="SAM" id="MobiDB-lite"/>
    </source>
</evidence>
<evidence type="ECO:0000313" key="3">
    <source>
        <dbReference type="EMBL" id="MCU6743832.1"/>
    </source>
</evidence>
<keyword evidence="2" id="KW-0732">Signal</keyword>
<accession>A0ABT2T1L8</accession>